<dbReference type="AlphaFoldDB" id="A0A2A2GBP2"/>
<comment type="caution">
    <text evidence="1">The sequence shown here is derived from an EMBL/GenBank/DDBJ whole genome shotgun (WGS) entry which is preliminary data.</text>
</comment>
<organism evidence="1 2">
    <name type="scientific">Fodinibius salipaludis</name>
    <dbReference type="NCBI Taxonomy" id="2032627"/>
    <lineage>
        <taxon>Bacteria</taxon>
        <taxon>Pseudomonadati</taxon>
        <taxon>Balneolota</taxon>
        <taxon>Balneolia</taxon>
        <taxon>Balneolales</taxon>
        <taxon>Balneolaceae</taxon>
        <taxon>Fodinibius</taxon>
    </lineage>
</organism>
<evidence type="ECO:0000313" key="2">
    <source>
        <dbReference type="Proteomes" id="UP000218831"/>
    </source>
</evidence>
<keyword evidence="2" id="KW-1185">Reference proteome</keyword>
<dbReference type="Proteomes" id="UP000218831">
    <property type="component" value="Unassembled WGS sequence"/>
</dbReference>
<gene>
    <name evidence="1" type="ORF">CK503_06280</name>
</gene>
<evidence type="ECO:0000313" key="1">
    <source>
        <dbReference type="EMBL" id="PAU94404.1"/>
    </source>
</evidence>
<accession>A0A2A2GBP2</accession>
<protein>
    <submittedName>
        <fullName evidence="1">Uncharacterized protein</fullName>
    </submittedName>
</protein>
<proteinExistence type="predicted"/>
<sequence length="99" mass="11510">MCGVDSSVAENRENVRTGQTFFCFPKISSKKALSSKEPTKLLLQPRLMLPKKHIVKPAIKYGKYYRGKGSKQNIARKRHLRIKHTFKQHCYQYAQNNTN</sequence>
<dbReference type="EMBL" id="NSKE01000004">
    <property type="protein sequence ID" value="PAU94404.1"/>
    <property type="molecule type" value="Genomic_DNA"/>
</dbReference>
<reference evidence="1 2" key="1">
    <citation type="submission" date="2017-08" db="EMBL/GenBank/DDBJ databases">
        <title>Aliifodinibius alkalisoli sp. nov., isolated from saline alkaline soil.</title>
        <authorList>
            <person name="Liu D."/>
            <person name="Zhang G."/>
        </authorList>
    </citation>
    <scope>NUCLEOTIDE SEQUENCE [LARGE SCALE GENOMIC DNA]</scope>
    <source>
        <strain evidence="1 2">WN023</strain>
    </source>
</reference>
<name>A0A2A2GBP2_9BACT</name>